<keyword evidence="2" id="KW-0472">Membrane</keyword>
<accession>A0A8J4BEW3</accession>
<dbReference type="InterPro" id="IPR013783">
    <property type="entry name" value="Ig-like_fold"/>
</dbReference>
<feature type="compositionally biased region" description="Low complexity" evidence="1">
    <location>
        <begin position="969"/>
        <end position="1037"/>
    </location>
</feature>
<gene>
    <name evidence="3" type="ORF">Vafri_14181</name>
</gene>
<organism evidence="3 4">
    <name type="scientific">Volvox africanus</name>
    <dbReference type="NCBI Taxonomy" id="51714"/>
    <lineage>
        <taxon>Eukaryota</taxon>
        <taxon>Viridiplantae</taxon>
        <taxon>Chlorophyta</taxon>
        <taxon>core chlorophytes</taxon>
        <taxon>Chlorophyceae</taxon>
        <taxon>CS clade</taxon>
        <taxon>Chlamydomonadales</taxon>
        <taxon>Volvocaceae</taxon>
        <taxon>Volvox</taxon>
    </lineage>
</organism>
<dbReference type="InterPro" id="IPR003882">
    <property type="entry name" value="Pistil_extensin"/>
</dbReference>
<keyword evidence="2" id="KW-0812">Transmembrane</keyword>
<dbReference type="Proteomes" id="UP000747399">
    <property type="component" value="Unassembled WGS sequence"/>
</dbReference>
<dbReference type="Gene3D" id="2.60.40.10">
    <property type="entry name" value="Immunoglobulins"/>
    <property type="match status" value="1"/>
</dbReference>
<feature type="compositionally biased region" description="Pro residues" evidence="1">
    <location>
        <begin position="335"/>
        <end position="377"/>
    </location>
</feature>
<name>A0A8J4BEW3_9CHLO</name>
<dbReference type="EMBL" id="BNCO01000034">
    <property type="protein sequence ID" value="GIL59273.1"/>
    <property type="molecule type" value="Genomic_DNA"/>
</dbReference>
<feature type="compositionally biased region" description="Pro residues" evidence="1">
    <location>
        <begin position="384"/>
        <end position="422"/>
    </location>
</feature>
<evidence type="ECO:0000313" key="3">
    <source>
        <dbReference type="EMBL" id="GIL59273.1"/>
    </source>
</evidence>
<evidence type="ECO:0000313" key="4">
    <source>
        <dbReference type="Proteomes" id="UP000747399"/>
    </source>
</evidence>
<feature type="compositionally biased region" description="Pro residues" evidence="1">
    <location>
        <begin position="152"/>
        <end position="327"/>
    </location>
</feature>
<feature type="region of interest" description="Disordered" evidence="1">
    <location>
        <begin position="961"/>
        <end position="1037"/>
    </location>
</feature>
<evidence type="ECO:0000256" key="2">
    <source>
        <dbReference type="SAM" id="Phobius"/>
    </source>
</evidence>
<dbReference type="PRINTS" id="PR01218">
    <property type="entry name" value="PSTLEXTENSIN"/>
</dbReference>
<keyword evidence="4" id="KW-1185">Reference proteome</keyword>
<keyword evidence="2" id="KW-1133">Transmembrane helix</keyword>
<proteinExistence type="predicted"/>
<dbReference type="AlphaFoldDB" id="A0A8J4BEW3"/>
<sequence>MTKTATAPPRRQTRALLCRRGCRRLAQVPRSFRCSITNHVILPTVFTTAIIIVALLCLPAPGVHAFKLSSSSSPSDSQDDDPLTQADLATRVQSSMDIHLGDPFVNVPCDSDRCNDSPRKKSAIKLSTTSTVIRPTSVSALARQVQATISPTAPPPSQSSTPSAPPNMPPAPFLLPPPSPLPPPPPSPPPPPPFPFPPPLPPPSPPPPPVPPSPPPSPPSPPVPPSPPPRPPGPPSPPPKPPGPPPPPRPPPVPRVPPSPSSPPPPTPPPSPSPQSPPPTPPPQLPSPSPSPPLSSPPPRPLPLSSPPPPLLPPPPPSPPPSPPPRTPLSLGASPPRPSPIPPPISPPPPPPSSIINDRPPPLPRPPPRPLMPLPPPKLRRPAPPRPPYSPPKPIPPPRPYNKTPRPPWPPPPPMASRPPPRQRSIPSGVPVVSFNISFPNARRGNNSFSKLLENFQSAMSIITQIQEPQSFQVSLNSEKPISFSCTVVFPSNWRTYAVGGDTSTRTTKTVDVYMLFKDGLEVPAAFFKYANIYPWLNTTGLSVNITRDEYPLDDSPGSSSSASGGGKVLLPPIDLPFSNTPASFTSTSSADTSSPSSSSSSNYANASPPINMTALGVDNQEPPVIMLQGNTLYKWPASSSSLFVEPPVIALDSIDSNNIKTSRAYSFCLLPRTGVDGLVFSDQGTGDLDVSASGLLCSYVPSLDSTQPNRAGEAYMIEYSAVNSRNISAIPKRLLVIFTDPCQSSGESWCFDLKRCSVAGQCIALDLPSIGLGSASGKSNPLGGGADAAGGSNLGTGSINAPIQTTQSPFKSTLLAEDKFPPRIILEGSGRTGRDTEGRPFMLDDVPYGSKWIHPGATALDVDENGVTVYISSRIQSFGVAAVDTSIVTPPNKQYSFWVQYTVSDAAGNEATPAWRLIRVVCVSPEVYCTSIDEITGDTFGRCTVNGICMGASNISSANTIPGSSGVSSIRGTPGISTGSGSTSTSSTSSTRTSSTSTSTSTSSTRTSSTSTSTSSSSTTTTTSSSTGSSTGSSVASSSNIEINFEYISVQLESEVEPRSEPESPMMVLRGPRFVELQQNETYDRCPLSASFTAVCDRGARAEDPREGNLDRSVLVCGQRFIPADGQAPVPVLLACGISAQIPGTYNLTYTVENSAGGSASTWRQITFRAVCPAGERLCSNRVSCSTEGVCSDEFQLRSSSLAASMKIAVGSIYAKDSGDDQGSTPTLVTRQNKRPIISLRTNDALSTRVKVKRGLG</sequence>
<comment type="caution">
    <text evidence="3">The sequence shown here is derived from an EMBL/GenBank/DDBJ whole genome shotgun (WGS) entry which is preliminary data.</text>
</comment>
<feature type="region of interest" description="Disordered" evidence="1">
    <location>
        <begin position="149"/>
        <end position="429"/>
    </location>
</feature>
<reference evidence="3" key="1">
    <citation type="journal article" date="2021" name="Proc. Natl. Acad. Sci. U.S.A.">
        <title>Three genomes in the algal genus Volvox reveal the fate of a haploid sex-determining region after a transition to homothallism.</title>
        <authorList>
            <person name="Yamamoto K."/>
            <person name="Hamaji T."/>
            <person name="Kawai-Toyooka H."/>
            <person name="Matsuzaki R."/>
            <person name="Takahashi F."/>
            <person name="Nishimura Y."/>
            <person name="Kawachi M."/>
            <person name="Noguchi H."/>
            <person name="Minakuchi Y."/>
            <person name="Umen J.G."/>
            <person name="Toyoda A."/>
            <person name="Nozaki H."/>
        </authorList>
    </citation>
    <scope>NUCLEOTIDE SEQUENCE</scope>
    <source>
        <strain evidence="3">NIES-3780</strain>
    </source>
</reference>
<feature type="transmembrane region" description="Helical" evidence="2">
    <location>
        <begin position="40"/>
        <end position="62"/>
    </location>
</feature>
<feature type="region of interest" description="Disordered" evidence="1">
    <location>
        <begin position="585"/>
        <end position="606"/>
    </location>
</feature>
<protein>
    <submittedName>
        <fullName evidence="3">Uncharacterized protein</fullName>
    </submittedName>
</protein>
<evidence type="ECO:0000256" key="1">
    <source>
        <dbReference type="SAM" id="MobiDB-lite"/>
    </source>
</evidence>